<dbReference type="AlphaFoldDB" id="A0A9N9NU34"/>
<accession>A0A9N9NU34</accession>
<evidence type="ECO:0000259" key="2">
    <source>
        <dbReference type="Pfam" id="PF03184"/>
    </source>
</evidence>
<dbReference type="Proteomes" id="UP000789342">
    <property type="component" value="Unassembled WGS sequence"/>
</dbReference>
<keyword evidence="1" id="KW-0175">Coiled coil</keyword>
<protein>
    <submittedName>
        <fullName evidence="3">17965_t:CDS:1</fullName>
    </submittedName>
</protein>
<dbReference type="GO" id="GO:0003677">
    <property type="term" value="F:DNA binding"/>
    <property type="evidence" value="ECO:0007669"/>
    <property type="project" value="TreeGrafter"/>
</dbReference>
<dbReference type="InterPro" id="IPR050863">
    <property type="entry name" value="CenT-Element_Derived"/>
</dbReference>
<proteinExistence type="predicted"/>
<sequence length="163" mass="18757">NASSHQLAESEIEELSNIKLYFLPPNTTSHLQPIDQGIISSFKVHYRKLLCEDRIRAFDEHHKLNIEIPKLNILNAINWTAQAWNSVTNDTIYHCWQKTGILPNDKMHEGESELKNELEAEENEIQLLIHQMNVDNIVASDYINIDTRIEITDIIDEGDIIAA</sequence>
<gene>
    <name evidence="3" type="ORF">AMORRO_LOCUS15873</name>
</gene>
<evidence type="ECO:0000256" key="1">
    <source>
        <dbReference type="SAM" id="Coils"/>
    </source>
</evidence>
<organism evidence="3 4">
    <name type="scientific">Acaulospora morrowiae</name>
    <dbReference type="NCBI Taxonomy" id="94023"/>
    <lineage>
        <taxon>Eukaryota</taxon>
        <taxon>Fungi</taxon>
        <taxon>Fungi incertae sedis</taxon>
        <taxon>Mucoromycota</taxon>
        <taxon>Glomeromycotina</taxon>
        <taxon>Glomeromycetes</taxon>
        <taxon>Diversisporales</taxon>
        <taxon>Acaulosporaceae</taxon>
        <taxon>Acaulospora</taxon>
    </lineage>
</organism>
<keyword evidence="4" id="KW-1185">Reference proteome</keyword>
<comment type="caution">
    <text evidence="3">The sequence shown here is derived from an EMBL/GenBank/DDBJ whole genome shotgun (WGS) entry which is preliminary data.</text>
</comment>
<reference evidence="3" key="1">
    <citation type="submission" date="2021-06" db="EMBL/GenBank/DDBJ databases">
        <authorList>
            <person name="Kallberg Y."/>
            <person name="Tangrot J."/>
            <person name="Rosling A."/>
        </authorList>
    </citation>
    <scope>NUCLEOTIDE SEQUENCE</scope>
    <source>
        <strain evidence="3">CL551</strain>
    </source>
</reference>
<dbReference type="PANTHER" id="PTHR19303">
    <property type="entry name" value="TRANSPOSON"/>
    <property type="match status" value="1"/>
</dbReference>
<dbReference type="EMBL" id="CAJVPV010040533">
    <property type="protein sequence ID" value="CAG8760436.1"/>
    <property type="molecule type" value="Genomic_DNA"/>
</dbReference>
<dbReference type="InterPro" id="IPR004875">
    <property type="entry name" value="DDE_SF_endonuclease_dom"/>
</dbReference>
<feature type="coiled-coil region" evidence="1">
    <location>
        <begin position="104"/>
        <end position="131"/>
    </location>
</feature>
<dbReference type="Pfam" id="PF03184">
    <property type="entry name" value="DDE_1"/>
    <property type="match status" value="1"/>
</dbReference>
<feature type="non-terminal residue" evidence="3">
    <location>
        <position position="1"/>
    </location>
</feature>
<feature type="domain" description="DDE-1" evidence="2">
    <location>
        <begin position="2"/>
        <end position="96"/>
    </location>
</feature>
<evidence type="ECO:0000313" key="3">
    <source>
        <dbReference type="EMBL" id="CAG8760436.1"/>
    </source>
</evidence>
<dbReference type="PANTHER" id="PTHR19303:SF73">
    <property type="entry name" value="PROTEIN PDC2"/>
    <property type="match status" value="1"/>
</dbReference>
<feature type="non-terminal residue" evidence="3">
    <location>
        <position position="163"/>
    </location>
</feature>
<dbReference type="GO" id="GO:0005634">
    <property type="term" value="C:nucleus"/>
    <property type="evidence" value="ECO:0007669"/>
    <property type="project" value="TreeGrafter"/>
</dbReference>
<dbReference type="OrthoDB" id="2441347at2759"/>
<name>A0A9N9NU34_9GLOM</name>
<evidence type="ECO:0000313" key="4">
    <source>
        <dbReference type="Proteomes" id="UP000789342"/>
    </source>
</evidence>